<feature type="transmembrane region" description="Helical" evidence="1">
    <location>
        <begin position="82"/>
        <end position="104"/>
    </location>
</feature>
<dbReference type="Proteomes" id="UP000070544">
    <property type="component" value="Unassembled WGS sequence"/>
</dbReference>
<dbReference type="AlphaFoldDB" id="A0A139A8H4"/>
<organism evidence="2 3">
    <name type="scientific">Gonapodya prolifera (strain JEL478)</name>
    <name type="common">Monoblepharis prolifera</name>
    <dbReference type="NCBI Taxonomy" id="1344416"/>
    <lineage>
        <taxon>Eukaryota</taxon>
        <taxon>Fungi</taxon>
        <taxon>Fungi incertae sedis</taxon>
        <taxon>Chytridiomycota</taxon>
        <taxon>Chytridiomycota incertae sedis</taxon>
        <taxon>Monoblepharidomycetes</taxon>
        <taxon>Monoblepharidales</taxon>
        <taxon>Gonapodyaceae</taxon>
        <taxon>Gonapodya</taxon>
    </lineage>
</organism>
<keyword evidence="1" id="KW-0812">Transmembrane</keyword>
<feature type="transmembrane region" description="Helical" evidence="1">
    <location>
        <begin position="56"/>
        <end position="76"/>
    </location>
</feature>
<name>A0A139A8H4_GONPJ</name>
<accession>A0A139A8H4</accession>
<feature type="transmembrane region" description="Helical" evidence="1">
    <location>
        <begin position="21"/>
        <end position="44"/>
    </location>
</feature>
<proteinExistence type="predicted"/>
<evidence type="ECO:0000313" key="3">
    <source>
        <dbReference type="Proteomes" id="UP000070544"/>
    </source>
</evidence>
<keyword evidence="3" id="KW-1185">Reference proteome</keyword>
<protein>
    <submittedName>
        <fullName evidence="2">Uncharacterized protein</fullName>
    </submittedName>
</protein>
<evidence type="ECO:0000256" key="1">
    <source>
        <dbReference type="SAM" id="Phobius"/>
    </source>
</evidence>
<keyword evidence="1" id="KW-0472">Membrane</keyword>
<reference evidence="2 3" key="1">
    <citation type="journal article" date="2015" name="Genome Biol. Evol.">
        <title>Phylogenomic analyses indicate that early fungi evolved digesting cell walls of algal ancestors of land plants.</title>
        <authorList>
            <person name="Chang Y."/>
            <person name="Wang S."/>
            <person name="Sekimoto S."/>
            <person name="Aerts A.L."/>
            <person name="Choi C."/>
            <person name="Clum A."/>
            <person name="LaButti K.M."/>
            <person name="Lindquist E.A."/>
            <person name="Yee Ngan C."/>
            <person name="Ohm R.A."/>
            <person name="Salamov A.A."/>
            <person name="Grigoriev I.V."/>
            <person name="Spatafora J.W."/>
            <person name="Berbee M.L."/>
        </authorList>
    </citation>
    <scope>NUCLEOTIDE SEQUENCE [LARGE SCALE GENOMIC DNA]</scope>
    <source>
        <strain evidence="2 3">JEL478</strain>
    </source>
</reference>
<keyword evidence="1" id="KW-1133">Transmembrane helix</keyword>
<dbReference type="EMBL" id="KQ965783">
    <property type="protein sequence ID" value="KXS12999.1"/>
    <property type="molecule type" value="Genomic_DNA"/>
</dbReference>
<sequence length="126" mass="13498">MDRLNQLDITPLLLAHIGLEMFGALAPSPASYNVALGVFGLYLAHQSRLSEVPEQLIRAFNLLFALSLASDVLFYISNGNVGTFSLILNILNIILKPVTVVVSVRTLKSTGISFAAIDPEAIPGGF</sequence>
<evidence type="ECO:0000313" key="2">
    <source>
        <dbReference type="EMBL" id="KXS12999.1"/>
    </source>
</evidence>
<gene>
    <name evidence="2" type="ORF">M427DRAFT_59102</name>
</gene>